<dbReference type="InterPro" id="IPR027278">
    <property type="entry name" value="ACCD_DCysDesulf"/>
</dbReference>
<comment type="similarity">
    <text evidence="2">Belongs to the ACC deaminase/D-cysteine desulfhydrase family.</text>
</comment>
<dbReference type="PIRSF" id="PIRSF006278">
    <property type="entry name" value="ACCD_DCysDesulf"/>
    <property type="match status" value="1"/>
</dbReference>
<evidence type="ECO:0000256" key="4">
    <source>
        <dbReference type="PIRSR" id="PIRSR006278-1"/>
    </source>
</evidence>
<name>A0A1X9SX88_9BACT</name>
<evidence type="ECO:0000256" key="5">
    <source>
        <dbReference type="PIRSR" id="PIRSR006278-2"/>
    </source>
</evidence>
<dbReference type="KEGG" id="camy:CSUIS_1083"/>
<dbReference type="STRING" id="1660073.CSUIS_1083"/>
<dbReference type="GO" id="GO:0019148">
    <property type="term" value="F:D-cysteine desulfhydrase activity"/>
    <property type="evidence" value="ECO:0007669"/>
    <property type="project" value="TreeGrafter"/>
</dbReference>
<evidence type="ECO:0000313" key="7">
    <source>
        <dbReference type="Proteomes" id="UP000194260"/>
    </source>
</evidence>
<dbReference type="InterPro" id="IPR036052">
    <property type="entry name" value="TrpB-like_PALP_sf"/>
</dbReference>
<keyword evidence="6" id="KW-0378">Hydrolase</keyword>
<keyword evidence="3 5" id="KW-0663">Pyridoxal phosphate</keyword>
<feature type="modified residue" description="N6-(pyridoxal phosphate)lysine" evidence="5">
    <location>
        <position position="29"/>
    </location>
</feature>
<reference evidence="7" key="1">
    <citation type="journal article" date="2017" name="Genome Biol. Evol.">
        <title>Comparative Genomic Analysis Identifies a Campylobacter Clade Deficient in Selenium Metabolism.</title>
        <authorList>
            <person name="Miller W.G."/>
            <person name="Yee E."/>
            <person name="Lopes B.S."/>
            <person name="Chapman M.H."/>
            <person name="Huynh S."/>
            <person name="Bono J.L."/>
            <person name="Parker C.T."/>
            <person name="Strachan N.J.C."/>
            <person name="Forbes K.J."/>
        </authorList>
    </citation>
    <scope>NUCLEOTIDE SEQUENCE [LARGE SCALE GENOMIC DNA]</scope>
    <source>
        <strain evidence="7">RM6137</strain>
    </source>
</reference>
<evidence type="ECO:0000256" key="1">
    <source>
        <dbReference type="ARBA" id="ARBA00001933"/>
    </source>
</evidence>
<dbReference type="PANTHER" id="PTHR43780:SF2">
    <property type="entry name" value="1-AMINOCYCLOPROPANE-1-CARBOXYLATE DEAMINASE-RELATED"/>
    <property type="match status" value="1"/>
</dbReference>
<dbReference type="SUPFAM" id="SSF53686">
    <property type="entry name" value="Tryptophan synthase beta subunit-like PLP-dependent enzymes"/>
    <property type="match status" value="1"/>
</dbReference>
<gene>
    <name evidence="6" type="primary">acd</name>
    <name evidence="6" type="ORF">CSUIS_1083</name>
</gene>
<accession>A0A1X9SX88</accession>
<dbReference type="RefSeq" id="WP_086297671.1">
    <property type="nucleotide sequence ID" value="NZ_CP018789.1"/>
</dbReference>
<evidence type="ECO:0000256" key="3">
    <source>
        <dbReference type="ARBA" id="ARBA00022898"/>
    </source>
</evidence>
<dbReference type="Proteomes" id="UP000194260">
    <property type="component" value="Chromosome"/>
</dbReference>
<evidence type="ECO:0000313" key="6">
    <source>
        <dbReference type="EMBL" id="ARR00888.1"/>
    </source>
</evidence>
<dbReference type="PANTHER" id="PTHR43780">
    <property type="entry name" value="1-AMINOCYCLOPROPANE-1-CARBOXYLATE DEAMINASE-RELATED"/>
    <property type="match status" value="1"/>
</dbReference>
<protein>
    <submittedName>
        <fullName evidence="6">1-aminocyclopropane-1-carboxylate deaminase</fullName>
        <ecNumber evidence="6">3.5.99.7</ecNumber>
    </submittedName>
</protein>
<dbReference type="EMBL" id="CP018789">
    <property type="protein sequence ID" value="ARR00888.1"/>
    <property type="molecule type" value="Genomic_DNA"/>
</dbReference>
<dbReference type="EC" id="3.5.99.7" evidence="6"/>
<evidence type="ECO:0000256" key="2">
    <source>
        <dbReference type="ARBA" id="ARBA00008639"/>
    </source>
</evidence>
<organism evidence="6 7">
    <name type="scientific">Campylobacter porcelli</name>
    <dbReference type="NCBI Taxonomy" id="1660073"/>
    <lineage>
        <taxon>Bacteria</taxon>
        <taxon>Pseudomonadati</taxon>
        <taxon>Campylobacterota</taxon>
        <taxon>Epsilonproteobacteria</taxon>
        <taxon>Campylobacterales</taxon>
        <taxon>Campylobacteraceae</taxon>
        <taxon>Campylobacter</taxon>
    </lineage>
</organism>
<dbReference type="AlphaFoldDB" id="A0A1X9SX88"/>
<sequence length="280" mass="31895">MQIEPICFRGRRFWILRDDLIGGEFNGNKARKLAYFLNSNLANRIISYGSSQSNAMYSISVLARLRGIKFIYFTHHICDFLLNNPCGNYAAALKNGMDIRISKNPLKSAQNECKSRDIFIPEGVAMSEAEMGFEDQARIIVDFAKKNDIKFDIFLPSGTGCSAAFLAKNLSDMSVWTTPCVGDSHYLKKQILALDPLSKVNIINPPRKYHFGKLYSEIYEIYKELLYSCGVEFELLYDGVGWLTLMANLNAFKNDILYIHQGGMLGNITLLERYKRKFNI</sequence>
<dbReference type="GO" id="GO:0008660">
    <property type="term" value="F:1-aminocyclopropane-1-carboxylate deaminase activity"/>
    <property type="evidence" value="ECO:0007669"/>
    <property type="project" value="UniProtKB-EC"/>
</dbReference>
<comment type="cofactor">
    <cofactor evidence="1">
        <name>pyridoxal 5'-phosphate</name>
        <dbReference type="ChEBI" id="CHEBI:597326"/>
    </cofactor>
</comment>
<feature type="active site" description="Nucleophile" evidence="4">
    <location>
        <position position="53"/>
    </location>
</feature>
<dbReference type="Gene3D" id="3.40.50.1100">
    <property type="match status" value="2"/>
</dbReference>
<proteinExistence type="inferred from homology"/>